<dbReference type="Pfam" id="PF00572">
    <property type="entry name" value="Ribosomal_L13"/>
    <property type="match status" value="1"/>
</dbReference>
<evidence type="ECO:0000313" key="9">
    <source>
        <dbReference type="EMBL" id="SEH77796.1"/>
    </source>
</evidence>
<dbReference type="GO" id="GO:0022625">
    <property type="term" value="C:cytosolic large ribosomal subunit"/>
    <property type="evidence" value="ECO:0007669"/>
    <property type="project" value="TreeGrafter"/>
</dbReference>
<dbReference type="PROSITE" id="PS00783">
    <property type="entry name" value="RIBOSOMAL_L13"/>
    <property type="match status" value="1"/>
</dbReference>
<dbReference type="KEGG" id="agl:PYTT_0675"/>
<keyword evidence="4 6" id="KW-0687">Ribonucleoprotein</keyword>
<sequence>MKTFSAKAQEIERKWYVIDAADKVLGQVAVEAANLLRGKNKPIFTPHVDCGDYVVVINADKVVLSGNKETSKIYTRYSGYVGGQKVETPAKIRARRPQLLLEHAILGMVPHTRLGRSQATHLKVYAGSEHPHAAQQPIVHNIA</sequence>
<dbReference type="OrthoDB" id="9801330at2"/>
<dbReference type="Proteomes" id="UP000176204">
    <property type="component" value="Chromosome I"/>
</dbReference>
<dbReference type="GO" id="GO:0003729">
    <property type="term" value="F:mRNA binding"/>
    <property type="evidence" value="ECO:0007669"/>
    <property type="project" value="UniProtKB-ARBA"/>
</dbReference>
<dbReference type="CDD" id="cd00392">
    <property type="entry name" value="Ribosomal_L13"/>
    <property type="match status" value="1"/>
</dbReference>
<dbReference type="EMBL" id="LT629973">
    <property type="protein sequence ID" value="SEH77796.1"/>
    <property type="molecule type" value="Genomic_DNA"/>
</dbReference>
<dbReference type="FunFam" id="3.90.1180.10:FF:000001">
    <property type="entry name" value="50S ribosomal protein L13"/>
    <property type="match status" value="1"/>
</dbReference>
<evidence type="ECO:0000256" key="2">
    <source>
        <dbReference type="ARBA" id="ARBA00011838"/>
    </source>
</evidence>
<organism evidence="9 10">
    <name type="scientific">Akkermansia glycaniphila</name>
    <dbReference type="NCBI Taxonomy" id="1679444"/>
    <lineage>
        <taxon>Bacteria</taxon>
        <taxon>Pseudomonadati</taxon>
        <taxon>Verrucomicrobiota</taxon>
        <taxon>Verrucomicrobiia</taxon>
        <taxon>Verrucomicrobiales</taxon>
        <taxon>Akkermansiaceae</taxon>
        <taxon>Akkermansia</taxon>
    </lineage>
</organism>
<evidence type="ECO:0000256" key="7">
    <source>
        <dbReference type="RuleBase" id="RU003877"/>
    </source>
</evidence>
<dbReference type="InterPro" id="IPR023563">
    <property type="entry name" value="Ribosomal_uL13_CS"/>
</dbReference>
<dbReference type="SUPFAM" id="SSF52161">
    <property type="entry name" value="Ribosomal protein L13"/>
    <property type="match status" value="1"/>
</dbReference>
<evidence type="ECO:0000256" key="4">
    <source>
        <dbReference type="ARBA" id="ARBA00023274"/>
    </source>
</evidence>
<dbReference type="PIRSF" id="PIRSF002181">
    <property type="entry name" value="Ribosomal_L13"/>
    <property type="match status" value="1"/>
</dbReference>
<gene>
    <name evidence="6 8" type="primary">rplM</name>
    <name evidence="9" type="ORF">PYTT_0675</name>
</gene>
<accession>A0A1C7PBD2</accession>
<proteinExistence type="inferred from homology"/>
<dbReference type="GO" id="GO:0003735">
    <property type="term" value="F:structural constituent of ribosome"/>
    <property type="evidence" value="ECO:0007669"/>
    <property type="project" value="InterPro"/>
</dbReference>
<dbReference type="AlphaFoldDB" id="A0A1C7PBD2"/>
<dbReference type="HAMAP" id="MF_01366">
    <property type="entry name" value="Ribosomal_uL13"/>
    <property type="match status" value="1"/>
</dbReference>
<dbReference type="InterPro" id="IPR036899">
    <property type="entry name" value="Ribosomal_uL13_sf"/>
</dbReference>
<dbReference type="Gene3D" id="3.90.1180.10">
    <property type="entry name" value="Ribosomal protein L13"/>
    <property type="match status" value="1"/>
</dbReference>
<dbReference type="InterPro" id="IPR005822">
    <property type="entry name" value="Ribosomal_uL13"/>
</dbReference>
<dbReference type="GO" id="GO:0017148">
    <property type="term" value="P:negative regulation of translation"/>
    <property type="evidence" value="ECO:0007669"/>
    <property type="project" value="TreeGrafter"/>
</dbReference>
<comment type="function">
    <text evidence="6 8">This protein is one of the early assembly proteins of the 50S ribosomal subunit, although it is not seen to bind rRNA by itself. It is important during the early stages of 50S assembly.</text>
</comment>
<dbReference type="PANTHER" id="PTHR11545:SF2">
    <property type="entry name" value="LARGE RIBOSOMAL SUBUNIT PROTEIN UL13M"/>
    <property type="match status" value="1"/>
</dbReference>
<dbReference type="InterPro" id="IPR005823">
    <property type="entry name" value="Ribosomal_uL13_bac-type"/>
</dbReference>
<keyword evidence="10" id="KW-1185">Reference proteome</keyword>
<dbReference type="PANTHER" id="PTHR11545">
    <property type="entry name" value="RIBOSOMAL PROTEIN L13"/>
    <property type="match status" value="1"/>
</dbReference>
<dbReference type="STRING" id="1679444.PYTT_0675"/>
<dbReference type="RefSeq" id="WP_067776962.1">
    <property type="nucleotide sequence ID" value="NZ_JACVVN010000012.1"/>
</dbReference>
<evidence type="ECO:0000256" key="8">
    <source>
        <dbReference type="RuleBase" id="RU003878"/>
    </source>
</evidence>
<reference evidence="10" key="1">
    <citation type="submission" date="2016-09" db="EMBL/GenBank/DDBJ databases">
        <authorList>
            <person name="Koehorst J."/>
        </authorList>
    </citation>
    <scope>NUCLEOTIDE SEQUENCE [LARGE SCALE GENOMIC DNA]</scope>
</reference>
<dbReference type="PATRIC" id="fig|1679444.3.peg.1018"/>
<name>A0A1C7PBD2_9BACT</name>
<evidence type="ECO:0000256" key="5">
    <source>
        <dbReference type="ARBA" id="ARBA00035201"/>
    </source>
</evidence>
<dbReference type="NCBIfam" id="TIGR01066">
    <property type="entry name" value="rplM_bact"/>
    <property type="match status" value="1"/>
</dbReference>
<evidence type="ECO:0000256" key="1">
    <source>
        <dbReference type="ARBA" id="ARBA00006227"/>
    </source>
</evidence>
<comment type="similarity">
    <text evidence="1 6 7">Belongs to the universal ribosomal protein uL13 family.</text>
</comment>
<protein>
    <recommendedName>
        <fullName evidence="5 6">Large ribosomal subunit protein uL13</fullName>
    </recommendedName>
</protein>
<evidence type="ECO:0000313" key="10">
    <source>
        <dbReference type="Proteomes" id="UP000176204"/>
    </source>
</evidence>
<dbReference type="GO" id="GO:0006412">
    <property type="term" value="P:translation"/>
    <property type="evidence" value="ECO:0007669"/>
    <property type="project" value="UniProtKB-UniRule"/>
</dbReference>
<keyword evidence="3 6" id="KW-0689">Ribosomal protein</keyword>
<evidence type="ECO:0000256" key="3">
    <source>
        <dbReference type="ARBA" id="ARBA00022980"/>
    </source>
</evidence>
<evidence type="ECO:0000256" key="6">
    <source>
        <dbReference type="HAMAP-Rule" id="MF_01366"/>
    </source>
</evidence>
<comment type="subunit">
    <text evidence="2 6">Part of the 50S ribosomal subunit.</text>
</comment>